<feature type="compositionally biased region" description="Polar residues" evidence="1">
    <location>
        <begin position="249"/>
        <end position="258"/>
    </location>
</feature>
<name>A0A4Z1FQM6_9HELO</name>
<evidence type="ECO:0000256" key="1">
    <source>
        <dbReference type="SAM" id="MobiDB-lite"/>
    </source>
</evidence>
<feature type="chain" id="PRO_5021340075" evidence="2">
    <location>
        <begin position="23"/>
        <end position="1088"/>
    </location>
</feature>
<protein>
    <submittedName>
        <fullName evidence="3">Uncharacterized protein</fullName>
    </submittedName>
</protein>
<feature type="compositionally biased region" description="Polar residues" evidence="1">
    <location>
        <begin position="282"/>
        <end position="305"/>
    </location>
</feature>
<feature type="signal peptide" evidence="2">
    <location>
        <begin position="1"/>
        <end position="22"/>
    </location>
</feature>
<feature type="compositionally biased region" description="Low complexity" evidence="1">
    <location>
        <begin position="306"/>
        <end position="361"/>
    </location>
</feature>
<organism evidence="3 4">
    <name type="scientific">Botrytis paeoniae</name>
    <dbReference type="NCBI Taxonomy" id="278948"/>
    <lineage>
        <taxon>Eukaryota</taxon>
        <taxon>Fungi</taxon>
        <taxon>Dikarya</taxon>
        <taxon>Ascomycota</taxon>
        <taxon>Pezizomycotina</taxon>
        <taxon>Leotiomycetes</taxon>
        <taxon>Helotiales</taxon>
        <taxon>Sclerotiniaceae</taxon>
        <taxon>Botrytis</taxon>
    </lineage>
</organism>
<accession>A0A4Z1FQM6</accession>
<gene>
    <name evidence="3" type="ORF">BPAE_0071g00400</name>
</gene>
<feature type="compositionally biased region" description="Low complexity" evidence="1">
    <location>
        <begin position="631"/>
        <end position="670"/>
    </location>
</feature>
<keyword evidence="2" id="KW-0732">Signal</keyword>
<feature type="compositionally biased region" description="Polar residues" evidence="1">
    <location>
        <begin position="677"/>
        <end position="699"/>
    </location>
</feature>
<feature type="compositionally biased region" description="Polar residues" evidence="1">
    <location>
        <begin position="479"/>
        <end position="505"/>
    </location>
</feature>
<sequence>MSPFNLVLRTAFILSSISNSFAAVCNDQTRASGDPSGEKLTALLDSQDQISQFCSVHVSGKTSGSVSFSDFKISFERSDISNSTLEHCTEALQDIISQCIEPSDQGMYGGSSTFENGETYTISNDLYPQAPTVSVNLENRAVEDAAKARTHKTTIKLTTKTTKTTPKTTVAQATTSPKTTAITPKPTPTSVTTSPKTTQITPTTSKPSTTKTSLSSETPKTTVTSTSSEITQTIPTTSKSSMSTIKTSVASETPKTTPVATTSKSLVTTSTTSQSLTANTNPSSATPKSTISQSTESVPTTSEFTISSIIPSSQISTKESGTSTSTTSIPTITPGTSTSSKPSLSNIPPSLSTTKPSTSSLEISSHIPESASTPSQSTSTKSVSVETSLQKSTSQTDSSSSSSIHTSSLSSTSPLSSETTPATISELPSNVQIHSSSSTKTSPISSLFSNSIPEITPGPTISSSSAIISSILGESTNSAAHSISESTSQVISTETHISSGQTENTPSPSPSNPKTQVISNGSLTSSIQPEITPHSSESSVPGTISSSIISEAVPKSTSTELLTSSTEPEIAPSPFNPLSSEAVSPSPISEPLPQSISTSSLTSSIQPEITPAPSSPSTSEVNPPTSETEFTSQSISTGSLTSSIEPEITPSPSPLETSEPSEPVETSEPVESPDPIETSQPETTESNPTETAIASSTSIPLSTSIASSAACTATTGGNCSTCYQYSGSSDISPSLSNSTTLESRKLPPSIAGRISTTKLYPEVSKRAAGSFTSFDAASSCVFGSVDVPSIPDASTLVSKAGTQTEYWYVLQDNSVNATTCPALGFTKVTDAALASQLINSNAVGYTKAGSGISWKANAPNDSTILQSFFASRVNSSNCAAFMAIFDQPDTVNAGKSRLQTIWNALPSDTNPDYAGIDQKISTVKAQAFTGELQQSYTSNDEKLSYISELAVAIAITNNDTIANLFQSTNLRIYKALLAIDTVIGADAVIGATNSTTTNGIKADWASTYRTYLTSLLTTRSSTILSQVSSYLDNDLGPAARNDNVTLSDGTISTTENSIGKGVDALLNAYPLATAFTFNQAKLLGFPSV</sequence>
<feature type="compositionally biased region" description="Polar residues" evidence="1">
    <location>
        <begin position="223"/>
        <end position="232"/>
    </location>
</feature>
<feature type="compositionally biased region" description="Low complexity" evidence="1">
    <location>
        <begin position="259"/>
        <end position="281"/>
    </location>
</feature>
<dbReference type="Proteomes" id="UP000297910">
    <property type="component" value="Unassembled WGS sequence"/>
</dbReference>
<reference evidence="3 4" key="1">
    <citation type="submission" date="2017-12" db="EMBL/GenBank/DDBJ databases">
        <title>Comparative genomics of Botrytis spp.</title>
        <authorList>
            <person name="Valero-Jimenez C.A."/>
            <person name="Tapia P."/>
            <person name="Veloso J."/>
            <person name="Silva-Moreno E."/>
            <person name="Staats M."/>
            <person name="Valdes J.H."/>
            <person name="Van Kan J.A.L."/>
        </authorList>
    </citation>
    <scope>NUCLEOTIDE SEQUENCE [LARGE SCALE GENOMIC DNA]</scope>
    <source>
        <strain evidence="3 4">Bp0003</strain>
    </source>
</reference>
<feature type="compositionally biased region" description="Polar residues" evidence="1">
    <location>
        <begin position="615"/>
        <end position="630"/>
    </location>
</feature>
<feature type="compositionally biased region" description="Polar residues" evidence="1">
    <location>
        <begin position="512"/>
        <end position="549"/>
    </location>
</feature>
<feature type="region of interest" description="Disordered" evidence="1">
    <location>
        <begin position="156"/>
        <end position="422"/>
    </location>
</feature>
<feature type="compositionally biased region" description="Low complexity" evidence="1">
    <location>
        <begin position="156"/>
        <end position="222"/>
    </location>
</feature>
<feature type="compositionally biased region" description="Low complexity" evidence="1">
    <location>
        <begin position="591"/>
        <end position="606"/>
    </location>
</feature>
<feature type="compositionally biased region" description="Low complexity" evidence="1">
    <location>
        <begin position="368"/>
        <end position="420"/>
    </location>
</feature>
<feature type="compositionally biased region" description="Low complexity" evidence="1">
    <location>
        <begin position="556"/>
        <end position="567"/>
    </location>
</feature>
<comment type="caution">
    <text evidence="3">The sequence shown here is derived from an EMBL/GenBank/DDBJ whole genome shotgun (WGS) entry which is preliminary data.</text>
</comment>
<feature type="region of interest" description="Disordered" evidence="1">
    <location>
        <begin position="479"/>
        <end position="699"/>
    </location>
</feature>
<evidence type="ECO:0000256" key="2">
    <source>
        <dbReference type="SAM" id="SignalP"/>
    </source>
</evidence>
<evidence type="ECO:0000313" key="3">
    <source>
        <dbReference type="EMBL" id="TGO25868.1"/>
    </source>
</evidence>
<keyword evidence="4" id="KW-1185">Reference proteome</keyword>
<feature type="compositionally biased region" description="Low complexity" evidence="1">
    <location>
        <begin position="233"/>
        <end position="248"/>
    </location>
</feature>
<dbReference type="AlphaFoldDB" id="A0A4Z1FQM6"/>
<feature type="compositionally biased region" description="Polar residues" evidence="1">
    <location>
        <begin position="576"/>
        <end position="587"/>
    </location>
</feature>
<proteinExistence type="predicted"/>
<dbReference type="EMBL" id="PQXI01000071">
    <property type="protein sequence ID" value="TGO25868.1"/>
    <property type="molecule type" value="Genomic_DNA"/>
</dbReference>
<evidence type="ECO:0000313" key="4">
    <source>
        <dbReference type="Proteomes" id="UP000297910"/>
    </source>
</evidence>